<comment type="caution">
    <text evidence="2">The sequence shown here is derived from an EMBL/GenBank/DDBJ whole genome shotgun (WGS) entry which is preliminary data.</text>
</comment>
<accession>A0ABD3N401</accession>
<dbReference type="Proteomes" id="UP001530400">
    <property type="component" value="Unassembled WGS sequence"/>
</dbReference>
<protein>
    <submittedName>
        <fullName evidence="2">Uncharacterized protein</fullName>
    </submittedName>
</protein>
<organism evidence="2 3">
    <name type="scientific">Cyclotella atomus</name>
    <dbReference type="NCBI Taxonomy" id="382360"/>
    <lineage>
        <taxon>Eukaryota</taxon>
        <taxon>Sar</taxon>
        <taxon>Stramenopiles</taxon>
        <taxon>Ochrophyta</taxon>
        <taxon>Bacillariophyta</taxon>
        <taxon>Coscinodiscophyceae</taxon>
        <taxon>Thalassiosirophycidae</taxon>
        <taxon>Stephanodiscales</taxon>
        <taxon>Stephanodiscaceae</taxon>
        <taxon>Cyclotella</taxon>
    </lineage>
</organism>
<evidence type="ECO:0000256" key="1">
    <source>
        <dbReference type="SAM" id="MobiDB-lite"/>
    </source>
</evidence>
<reference evidence="2 3" key="1">
    <citation type="submission" date="2024-10" db="EMBL/GenBank/DDBJ databases">
        <title>Updated reference genomes for cyclostephanoid diatoms.</title>
        <authorList>
            <person name="Roberts W.R."/>
            <person name="Alverson A.J."/>
        </authorList>
    </citation>
    <scope>NUCLEOTIDE SEQUENCE [LARGE SCALE GENOMIC DNA]</scope>
    <source>
        <strain evidence="2 3">AJA010-31</strain>
    </source>
</reference>
<keyword evidence="3" id="KW-1185">Reference proteome</keyword>
<name>A0ABD3N401_9STRA</name>
<feature type="region of interest" description="Disordered" evidence="1">
    <location>
        <begin position="303"/>
        <end position="322"/>
    </location>
</feature>
<evidence type="ECO:0000313" key="3">
    <source>
        <dbReference type="Proteomes" id="UP001530400"/>
    </source>
</evidence>
<evidence type="ECO:0000313" key="2">
    <source>
        <dbReference type="EMBL" id="KAL3769781.1"/>
    </source>
</evidence>
<proteinExistence type="predicted"/>
<gene>
    <name evidence="2" type="ORF">ACHAWO_011309</name>
</gene>
<dbReference type="AlphaFoldDB" id="A0ABD3N401"/>
<feature type="region of interest" description="Disordered" evidence="1">
    <location>
        <begin position="81"/>
        <end position="100"/>
    </location>
</feature>
<sequence>MVGRLSIVGLYGSEMVNLWWWRARSPQKKMVTRGTYHLPHSLQTLPSLKNLSRSISISYLSSTIIKILALQLGQIRQNKHKEPPNRAITRGYDGCEGQRQPNRPVKSTLNLLEHSSIPWVSRDDFGLGFFVFGNERLVYGLELNVGFFSFIANWLDIIGRLTSTSAFTPALDGVGRGVRVHHLGWERDGSASIRQRSICHKRIVHEVHDTSDERWRRWHLGRNLGGECHESRHHPFVVPPLAETRTGMVVLPAAATKTFATIDSTSDLVHLYIESPINAIGMRASRTVGAGAAKNSWGVCRDGGGGSNEVAEAAGSTGGEHG</sequence>
<dbReference type="EMBL" id="JALLPJ020001325">
    <property type="protein sequence ID" value="KAL3769781.1"/>
    <property type="molecule type" value="Genomic_DNA"/>
</dbReference>